<keyword evidence="2" id="KW-0378">Hydrolase</keyword>
<evidence type="ECO:0000313" key="3">
    <source>
        <dbReference type="Proteomes" id="UP000277858"/>
    </source>
</evidence>
<dbReference type="EC" id="3.4.-.-" evidence="2"/>
<keyword evidence="3" id="KW-1185">Reference proteome</keyword>
<organism evidence="2 3">
    <name type="scientific">Acidipropionibacterium jensenii</name>
    <dbReference type="NCBI Taxonomy" id="1749"/>
    <lineage>
        <taxon>Bacteria</taxon>
        <taxon>Bacillati</taxon>
        <taxon>Actinomycetota</taxon>
        <taxon>Actinomycetes</taxon>
        <taxon>Propionibacteriales</taxon>
        <taxon>Propionibacteriaceae</taxon>
        <taxon>Acidipropionibacterium</taxon>
    </lineage>
</organism>
<dbReference type="PANTHER" id="PTHR43283">
    <property type="entry name" value="BETA-LACTAMASE-RELATED"/>
    <property type="match status" value="1"/>
</dbReference>
<dbReference type="SUPFAM" id="SSF56601">
    <property type="entry name" value="beta-lactamase/transpeptidase-like"/>
    <property type="match status" value="1"/>
</dbReference>
<gene>
    <name evidence="2" type="primary">ampH</name>
    <name evidence="2" type="ORF">NCTC13652_01966</name>
</gene>
<evidence type="ECO:0000259" key="1">
    <source>
        <dbReference type="Pfam" id="PF00144"/>
    </source>
</evidence>
<name>A0A3S4VK76_9ACTN</name>
<evidence type="ECO:0000313" key="2">
    <source>
        <dbReference type="EMBL" id="VEI03753.1"/>
    </source>
</evidence>
<protein>
    <submittedName>
        <fullName evidence="2">D-alanyl-D-alanine-carboxypeptidase/endopeptidase AmpH</fullName>
        <ecNumber evidence="2">3.4.-.-</ecNumber>
    </submittedName>
</protein>
<dbReference type="STRING" id="1122997.GCA_000425285_00354"/>
<dbReference type="InterPro" id="IPR001466">
    <property type="entry name" value="Beta-lactam-related"/>
</dbReference>
<keyword evidence="2" id="KW-0121">Carboxypeptidase</keyword>
<dbReference type="Pfam" id="PF00144">
    <property type="entry name" value="Beta-lactamase"/>
    <property type="match status" value="1"/>
</dbReference>
<proteinExistence type="predicted"/>
<dbReference type="GO" id="GO:0004180">
    <property type="term" value="F:carboxypeptidase activity"/>
    <property type="evidence" value="ECO:0007669"/>
    <property type="project" value="UniProtKB-KW"/>
</dbReference>
<keyword evidence="2" id="KW-0645">Protease</keyword>
<sequence length="537" mass="57173">MSPAGRLDPAGALRCPVGEPWQPPSGFAKICQQVLAAQLDAATLALAPSCVAAITWRGRVVAVHTSGQPRMDGAPAGPGTVYRIASMSKSFLAAAALSLREDDVLNLDRPARELIGGLESARFGAGGAGSVPLDATLDELLSNRSGIAEDNPWGDEHLAEPREWMADRVAEGLRLSAFPGTVYQYSNLGVSQTGRAIEAVTGIPVEQVVRERILDPLGLSATRADPSMYPDGTDLARGFRTFDDGSHFRPEPFVGSGALGCIGELFSTVGDVASWMHFLGSAFDEIPDPGLETVLSASSRRRMQTGHTLMRTTEWPFAGRRLDGAGYGYGLICELDHRFGRVAQHSGGLPGFSSHMRWHPTTGIGVVVMANSNSFGAWRPASAILSTVLDAVEAPSARVRVWPEALEAASRMERTLVSGGSLEDLLEPVPDTGLLSRNVLRDVPWAVRSQRLAALTDQAGPVQENLPPLAERILTAPTPAALRWAVPCQRATLVCDLRMAGLHHPVVQAIDTQLAGPDGRKPAGEQSLAQDHIQVLI</sequence>
<reference evidence="2 3" key="1">
    <citation type="submission" date="2018-12" db="EMBL/GenBank/DDBJ databases">
        <authorList>
            <consortium name="Pathogen Informatics"/>
        </authorList>
    </citation>
    <scope>NUCLEOTIDE SEQUENCE [LARGE SCALE GENOMIC DNA]</scope>
    <source>
        <strain evidence="2 3">NCTC13652</strain>
    </source>
</reference>
<feature type="domain" description="Beta-lactamase-related" evidence="1">
    <location>
        <begin position="48"/>
        <end position="374"/>
    </location>
</feature>
<dbReference type="Proteomes" id="UP000277858">
    <property type="component" value="Chromosome"/>
</dbReference>
<dbReference type="Gene3D" id="3.40.710.10">
    <property type="entry name" value="DD-peptidase/beta-lactamase superfamily"/>
    <property type="match status" value="1"/>
</dbReference>
<accession>A0A3S4VK76</accession>
<dbReference type="RefSeq" id="WP_197720475.1">
    <property type="nucleotide sequence ID" value="NZ_LR134473.1"/>
</dbReference>
<dbReference type="EMBL" id="LR134473">
    <property type="protein sequence ID" value="VEI03753.1"/>
    <property type="molecule type" value="Genomic_DNA"/>
</dbReference>
<dbReference type="InterPro" id="IPR050789">
    <property type="entry name" value="Diverse_Enzym_Activities"/>
</dbReference>
<dbReference type="AlphaFoldDB" id="A0A3S4VK76"/>
<dbReference type="InterPro" id="IPR012338">
    <property type="entry name" value="Beta-lactam/transpept-like"/>
</dbReference>